<organism evidence="1">
    <name type="scientific">Aureobasidium pullulans</name>
    <name type="common">Black yeast</name>
    <name type="synonym">Pullularia pullulans</name>
    <dbReference type="NCBI Taxonomy" id="5580"/>
    <lineage>
        <taxon>Eukaryota</taxon>
        <taxon>Fungi</taxon>
        <taxon>Dikarya</taxon>
        <taxon>Ascomycota</taxon>
        <taxon>Pezizomycotina</taxon>
        <taxon>Dothideomycetes</taxon>
        <taxon>Dothideomycetidae</taxon>
        <taxon>Dothideales</taxon>
        <taxon>Saccotheciaceae</taxon>
        <taxon>Aureobasidium</taxon>
    </lineage>
</organism>
<name>A0A4S9C4T9_AURPU</name>
<comment type="caution">
    <text evidence="1">The sequence shown here is derived from an EMBL/GenBank/DDBJ whole genome shotgun (WGS) entry which is preliminary data.</text>
</comment>
<evidence type="ECO:0000313" key="1">
    <source>
        <dbReference type="EMBL" id="THX01593.1"/>
    </source>
</evidence>
<accession>A0A4S9C4T9</accession>
<gene>
    <name evidence="1" type="ORF">D6D13_08790</name>
</gene>
<sequence length="183" mass="20637">MPTKEDLVSGGRWVSVPGTDARSSLYALSLAMVTDRSRTRAPIWDSPATEVLAYDLLKGIWETDVILCCHELRASQSSELTSILAVSRTVHLWNQSTRSHITKCRLYIEKEGQIIRLCDPQVKTYKNVLIRYANGCWEAFTYFKQYVSKISVDKLKLTSAPSLVSSTRDPFAVQQDNDTSDTN</sequence>
<reference evidence="1" key="1">
    <citation type="submission" date="2018-10" db="EMBL/GenBank/DDBJ databases">
        <title>Fifty Aureobasidium pullulans genomes reveal a recombining polyextremotolerant generalist.</title>
        <authorList>
            <person name="Gostincar C."/>
            <person name="Turk M."/>
            <person name="Zajc J."/>
            <person name="Gunde-Cimerman N."/>
        </authorList>
    </citation>
    <scope>NUCLEOTIDE SEQUENCE [LARGE SCALE GENOMIC DNA]</scope>
    <source>
        <strain evidence="1">EXF-10085</strain>
    </source>
</reference>
<dbReference type="AlphaFoldDB" id="A0A4S9C4T9"/>
<protein>
    <submittedName>
        <fullName evidence="1">Uncharacterized protein</fullName>
    </submittedName>
</protein>
<proteinExistence type="predicted"/>
<dbReference type="EMBL" id="QZAS01000046">
    <property type="protein sequence ID" value="THX01593.1"/>
    <property type="molecule type" value="Genomic_DNA"/>
</dbReference>